<dbReference type="PANTHER" id="PTHR11014">
    <property type="entry name" value="PEPTIDASE M20 FAMILY MEMBER"/>
    <property type="match status" value="1"/>
</dbReference>
<dbReference type="NCBIfam" id="TIGR01891">
    <property type="entry name" value="amidohydrolases"/>
    <property type="match status" value="1"/>
</dbReference>
<dbReference type="InterPro" id="IPR002933">
    <property type="entry name" value="Peptidase_M20"/>
</dbReference>
<dbReference type="Proteomes" id="UP001597506">
    <property type="component" value="Unassembled WGS sequence"/>
</dbReference>
<feature type="domain" description="Peptidase M20 dimerisation" evidence="1">
    <location>
        <begin position="186"/>
        <end position="281"/>
    </location>
</feature>
<dbReference type="Gene3D" id="3.30.70.360">
    <property type="match status" value="1"/>
</dbReference>
<dbReference type="PANTHER" id="PTHR11014:SF63">
    <property type="entry name" value="METALLOPEPTIDASE, PUTATIVE (AFU_ORTHOLOGUE AFUA_6G09600)-RELATED"/>
    <property type="match status" value="1"/>
</dbReference>
<comment type="caution">
    <text evidence="2">The sequence shown here is derived from an EMBL/GenBank/DDBJ whole genome shotgun (WGS) entry which is preliminary data.</text>
</comment>
<dbReference type="InterPro" id="IPR036264">
    <property type="entry name" value="Bact_exopeptidase_dim_dom"/>
</dbReference>
<dbReference type="SUPFAM" id="SSF55031">
    <property type="entry name" value="Bacterial exopeptidase dimerisation domain"/>
    <property type="match status" value="1"/>
</dbReference>
<dbReference type="Pfam" id="PF07687">
    <property type="entry name" value="M20_dimer"/>
    <property type="match status" value="1"/>
</dbReference>
<reference evidence="3" key="1">
    <citation type="journal article" date="2019" name="Int. J. Syst. Evol. Microbiol.">
        <title>The Global Catalogue of Microorganisms (GCM) 10K type strain sequencing project: providing services to taxonomists for standard genome sequencing and annotation.</title>
        <authorList>
            <consortium name="The Broad Institute Genomics Platform"/>
            <consortium name="The Broad Institute Genome Sequencing Center for Infectious Disease"/>
            <person name="Wu L."/>
            <person name="Ma J."/>
        </authorList>
    </citation>
    <scope>NUCLEOTIDE SEQUENCE [LARGE SCALE GENOMIC DNA]</scope>
    <source>
        <strain evidence="3">KCTC 3913</strain>
    </source>
</reference>
<dbReference type="InterPro" id="IPR017439">
    <property type="entry name" value="Amidohydrolase"/>
</dbReference>
<dbReference type="CDD" id="cd08021">
    <property type="entry name" value="M20_Acy1_YhaA-like"/>
    <property type="match status" value="1"/>
</dbReference>
<evidence type="ECO:0000313" key="2">
    <source>
        <dbReference type="EMBL" id="MFD2683160.1"/>
    </source>
</evidence>
<dbReference type="EMBL" id="JBHUMF010000035">
    <property type="protein sequence ID" value="MFD2683160.1"/>
    <property type="molecule type" value="Genomic_DNA"/>
</dbReference>
<dbReference type="InterPro" id="IPR011650">
    <property type="entry name" value="Peptidase_M20_dimer"/>
</dbReference>
<name>A0ABW5RXR0_9BACI</name>
<evidence type="ECO:0000259" key="1">
    <source>
        <dbReference type="Pfam" id="PF07687"/>
    </source>
</evidence>
<sequence>MNALFNKLESHYEEMISLRRHFHENPELSFQEVHTPEKIAEYLTDLGIDVRTGVGGRGVVGTIQGDLPGKTVALRADFDALPIQDGKDVPYRSKVPGVMHACGHDAHTATLLVVAKVLQENKHLLKGKVVLIHQFAEELAPGGAKPMIEDGCLDGVDAIFGTHLWAPIPVGEIGVRTGPVMAAADRFTIKLQGQGGHGASPHETVDSIALGTTYVQWLQQIVSRRVNPLTPAVVTVGSFHAGDAFNVIADSATIVGTVRTFDTEVQDFIIKEMKNYLQSLCSGYGATYEFDYAKGYPAVVNHAKETDIAAACAKEVVGEDAVYEIEPMMGGEDFAYYLQKVPGTFFFTGAGNPERNAIYPHHHPKFDIDERAMLNAAKTLLSAAFAYLEAESETVIR</sequence>
<proteinExistence type="predicted"/>
<protein>
    <submittedName>
        <fullName evidence="2">M20 family metallopeptidase</fullName>
    </submittedName>
</protein>
<accession>A0ABW5RXR0</accession>
<dbReference type="Gene3D" id="3.40.630.10">
    <property type="entry name" value="Zn peptidases"/>
    <property type="match status" value="1"/>
</dbReference>
<dbReference type="Pfam" id="PF01546">
    <property type="entry name" value="Peptidase_M20"/>
    <property type="match status" value="1"/>
</dbReference>
<dbReference type="PIRSF" id="PIRSF005962">
    <property type="entry name" value="Pept_M20D_amidohydro"/>
    <property type="match status" value="1"/>
</dbReference>
<evidence type="ECO:0000313" key="3">
    <source>
        <dbReference type="Proteomes" id="UP001597506"/>
    </source>
</evidence>
<gene>
    <name evidence="2" type="ORF">ACFSUL_20715</name>
</gene>
<dbReference type="RefSeq" id="WP_377938211.1">
    <property type="nucleotide sequence ID" value="NZ_JBHUMF010000035.1"/>
</dbReference>
<organism evidence="2 3">
    <name type="scientific">Bacillus seohaeanensis</name>
    <dbReference type="NCBI Taxonomy" id="284580"/>
    <lineage>
        <taxon>Bacteria</taxon>
        <taxon>Bacillati</taxon>
        <taxon>Bacillota</taxon>
        <taxon>Bacilli</taxon>
        <taxon>Bacillales</taxon>
        <taxon>Bacillaceae</taxon>
        <taxon>Bacillus</taxon>
    </lineage>
</organism>
<keyword evidence="3" id="KW-1185">Reference proteome</keyword>
<dbReference type="SUPFAM" id="SSF53187">
    <property type="entry name" value="Zn-dependent exopeptidases"/>
    <property type="match status" value="1"/>
</dbReference>